<dbReference type="GO" id="GO:0060271">
    <property type="term" value="P:cilium assembly"/>
    <property type="evidence" value="ECO:0007669"/>
    <property type="project" value="InterPro"/>
</dbReference>
<feature type="compositionally biased region" description="Basic and acidic residues" evidence="2">
    <location>
        <begin position="116"/>
        <end position="125"/>
    </location>
</feature>
<evidence type="ECO:0000256" key="1">
    <source>
        <dbReference type="SAM" id="Coils"/>
    </source>
</evidence>
<dbReference type="GO" id="GO:0007268">
    <property type="term" value="P:chemical synaptic transmission"/>
    <property type="evidence" value="ECO:0007669"/>
    <property type="project" value="InterPro"/>
</dbReference>
<dbReference type="GO" id="GO:0097539">
    <property type="term" value="C:ciliary transition fiber"/>
    <property type="evidence" value="ECO:0007669"/>
    <property type="project" value="TreeGrafter"/>
</dbReference>
<evidence type="ECO:0000313" key="4">
    <source>
        <dbReference type="Ensembl" id="ENSGWIP00000043901.1"/>
    </source>
</evidence>
<evidence type="ECO:0000256" key="2">
    <source>
        <dbReference type="SAM" id="MobiDB-lite"/>
    </source>
</evidence>
<proteinExistence type="predicted"/>
<reference evidence="4" key="2">
    <citation type="submission" date="2025-08" db="UniProtKB">
        <authorList>
            <consortium name="Ensembl"/>
        </authorList>
    </citation>
    <scope>IDENTIFICATION</scope>
</reference>
<keyword evidence="3" id="KW-0812">Transmembrane</keyword>
<feature type="transmembrane region" description="Helical" evidence="3">
    <location>
        <begin position="21"/>
        <end position="38"/>
    </location>
</feature>
<evidence type="ECO:0000256" key="3">
    <source>
        <dbReference type="SAM" id="Phobius"/>
    </source>
</evidence>
<reference evidence="4" key="1">
    <citation type="submission" date="2020-06" db="EMBL/GenBank/DDBJ databases">
        <authorList>
            <consortium name="Wellcome Sanger Institute Data Sharing"/>
        </authorList>
    </citation>
    <scope>NUCLEOTIDE SEQUENCE [LARGE SCALE GENOMIC DNA]</scope>
</reference>
<keyword evidence="5" id="KW-1185">Reference proteome</keyword>
<sequence length="451" mass="51763">FVFHFSFSVPKQKNLNLKNKAFFIFSFWFWKVFFFLFVHQCFLSILRSALAAAILSSSLTGQTWALPPTRPRAYSVSDQSESFISGPKLSTGLYTSRPRLSSPNLSEDELEDSLQEGERGKNREEEHVYQTLGRQDDCSVKECGDVQPLGMKVRKHNGTLYIECGFHSVLHNLRNTLILVPAGSQAELQSLRKQAQELVDENDALKLTVHRINVELSDYQARFRPRTQQEVGLTKAGSPPPSLFDMKYLSPLFLAYDDKINEKDKLLLTAEEEGKKLRVHAEDVIKENEKLHEKISKMEGAVSQNDCQQLQQQALRVLEENQVLVDQLEAQHVKAKASHSRHQSEVTKVSKQLMLLEAEKQQIQEELEESRREVQRYVKENKVLQTRLKDTISWEEHCSTTDKLRRPKKLPVFLSCLKVTFQRLKLQKTGESGKINLKYYVVGVVRTNGDG</sequence>
<dbReference type="GO" id="GO:0007005">
    <property type="term" value="P:mitochondrion organization"/>
    <property type="evidence" value="ECO:0007669"/>
    <property type="project" value="InterPro"/>
</dbReference>
<protein>
    <submittedName>
        <fullName evidence="4">Centrosomal protein 89</fullName>
    </submittedName>
</protein>
<keyword evidence="3" id="KW-0472">Membrane</keyword>
<dbReference type="InterPro" id="IPR033545">
    <property type="entry name" value="CEP89"/>
</dbReference>
<dbReference type="GO" id="GO:0045202">
    <property type="term" value="C:synapse"/>
    <property type="evidence" value="ECO:0007669"/>
    <property type="project" value="GOC"/>
</dbReference>
<dbReference type="Ensembl" id="ENSGWIT00000047605.1">
    <property type="protein sequence ID" value="ENSGWIP00000043901.1"/>
    <property type="gene ID" value="ENSGWIG00000021887.1"/>
</dbReference>
<keyword evidence="1" id="KW-0175">Coiled coil</keyword>
<dbReference type="Proteomes" id="UP000694680">
    <property type="component" value="Chromosome 3"/>
</dbReference>
<organism evidence="4 5">
    <name type="scientific">Gouania willdenowi</name>
    <name type="common">Blunt-snouted clingfish</name>
    <name type="synonym">Lepadogaster willdenowi</name>
    <dbReference type="NCBI Taxonomy" id="441366"/>
    <lineage>
        <taxon>Eukaryota</taxon>
        <taxon>Metazoa</taxon>
        <taxon>Chordata</taxon>
        <taxon>Craniata</taxon>
        <taxon>Vertebrata</taxon>
        <taxon>Euteleostomi</taxon>
        <taxon>Actinopterygii</taxon>
        <taxon>Neopterygii</taxon>
        <taxon>Teleostei</taxon>
        <taxon>Neoteleostei</taxon>
        <taxon>Acanthomorphata</taxon>
        <taxon>Ovalentaria</taxon>
        <taxon>Blenniimorphae</taxon>
        <taxon>Blenniiformes</taxon>
        <taxon>Gobiesocoidei</taxon>
        <taxon>Gobiesocidae</taxon>
        <taxon>Gobiesocinae</taxon>
        <taxon>Gouania</taxon>
    </lineage>
</organism>
<keyword evidence="3" id="KW-1133">Transmembrane helix</keyword>
<name>A0A8C5HE29_GOUWI</name>
<dbReference type="GO" id="GO:0005814">
    <property type="term" value="C:centriole"/>
    <property type="evidence" value="ECO:0007669"/>
    <property type="project" value="InterPro"/>
</dbReference>
<reference evidence="4" key="3">
    <citation type="submission" date="2025-09" db="UniProtKB">
        <authorList>
            <consortium name="Ensembl"/>
        </authorList>
    </citation>
    <scope>IDENTIFICATION</scope>
</reference>
<dbReference type="AlphaFoldDB" id="A0A8C5HE29"/>
<evidence type="ECO:0000313" key="5">
    <source>
        <dbReference type="Proteomes" id="UP000694680"/>
    </source>
</evidence>
<dbReference type="PANTHER" id="PTHR36170">
    <property type="entry name" value="CENTROSOMAL PROTEIN OF 89 KDA"/>
    <property type="match status" value="1"/>
</dbReference>
<feature type="compositionally biased region" description="Acidic residues" evidence="2">
    <location>
        <begin position="106"/>
        <end position="115"/>
    </location>
</feature>
<feature type="coiled-coil region" evidence="1">
    <location>
        <begin position="281"/>
        <end position="387"/>
    </location>
</feature>
<feature type="region of interest" description="Disordered" evidence="2">
    <location>
        <begin position="87"/>
        <end position="125"/>
    </location>
</feature>
<accession>A0A8C5HE29</accession>
<dbReference type="PANTHER" id="PTHR36170:SF1">
    <property type="entry name" value="CENTROSOMAL PROTEIN OF 89 KDA"/>
    <property type="match status" value="1"/>
</dbReference>